<dbReference type="Proteomes" id="UP000000445">
    <property type="component" value="Chromosome"/>
</dbReference>
<evidence type="ECO:0000259" key="1">
    <source>
        <dbReference type="Pfam" id="PF21688"/>
    </source>
</evidence>
<dbReference type="InterPro" id="IPR049516">
    <property type="entry name" value="FAD-depend_C"/>
</dbReference>
<protein>
    <submittedName>
        <fullName evidence="2">Uncharacterized FAD-dependent dehydrogenase-like protein</fullName>
    </submittedName>
</protein>
<dbReference type="EMBL" id="CP000916">
    <property type="protein sequence ID" value="ACM22239.1"/>
    <property type="molecule type" value="Genomic_DNA"/>
</dbReference>
<dbReference type="SUPFAM" id="SSF51905">
    <property type="entry name" value="FAD/NAD(P)-binding domain"/>
    <property type="match status" value="1"/>
</dbReference>
<evidence type="ECO:0000313" key="2">
    <source>
        <dbReference type="EMBL" id="ACM22239.1"/>
    </source>
</evidence>
<dbReference type="KEGG" id="tna:CTN_0063"/>
<dbReference type="InterPro" id="IPR036188">
    <property type="entry name" value="FAD/NAD-bd_sf"/>
</dbReference>
<organism evidence="2 3">
    <name type="scientific">Thermotoga neapolitana (strain ATCC 49049 / DSM 4359 / NBRC 107923 / NS-E)</name>
    <dbReference type="NCBI Taxonomy" id="309803"/>
    <lineage>
        <taxon>Bacteria</taxon>
        <taxon>Thermotogati</taxon>
        <taxon>Thermotogota</taxon>
        <taxon>Thermotogae</taxon>
        <taxon>Thermotogales</taxon>
        <taxon>Thermotogaceae</taxon>
        <taxon>Thermotoga</taxon>
    </lineage>
</organism>
<dbReference type="eggNOG" id="COG2509">
    <property type="taxonomic scope" value="Bacteria"/>
</dbReference>
<proteinExistence type="predicted"/>
<dbReference type="AlphaFoldDB" id="B9KB43"/>
<feature type="domain" description="FAD-dependent protein C-terminal" evidence="1">
    <location>
        <begin position="246"/>
        <end position="402"/>
    </location>
</feature>
<dbReference type="STRING" id="309803.CTN_0063"/>
<dbReference type="PANTHER" id="PTHR43106">
    <property type="entry name" value="DEHYDROGENASE-RELATED"/>
    <property type="match status" value="1"/>
</dbReference>
<gene>
    <name evidence="2" type="ordered locus">CTN_0063</name>
</gene>
<sequence>MMWLKKLGIVGFGASAIGFIHGLIESGKISNYRITILERGKDYAHNTISGVRMDGKIFISYGMGGEIYIPLEIQAKTVEFYLKFSGYKPAADRREGLINYLRSFERDGKKIEFGESFSNERVYKLFYHHGFEPVKSYFFHLGTDILKETNENIYRHFSSFENIEFLFGVTAEDVDFGPPHRVHTEKGDFEFDELVIAVGRSGHRLMERLKEKYPQLVKPNQFVDIGIRYELPNHVMDPFSDMYEVKIRYRTKTGYICRIFCQNPAGKVTLEKYEDFTTVNGYSDSLRKTENTNFAILVTTRFTEPFKDPTGYGVNLAKLANILAGDREKVILQTYGDFKEFRRTKRLGRVHPTLDPESYILGDANLVFPSKIRESLVDFVENLDRVIPGAAYFDNLLYAVEVKFYTNKFLNDVVEDLHVIGDCSGWTRSVQYATSMGYMRAMGMKIQPL</sequence>
<dbReference type="HOGENOM" id="CLU_046973_1_0_0"/>
<dbReference type="PANTHER" id="PTHR43106:SF1">
    <property type="entry name" value="DEHYDROGENASE-RELATED"/>
    <property type="match status" value="1"/>
</dbReference>
<name>B9KB43_THENN</name>
<dbReference type="Pfam" id="PF21688">
    <property type="entry name" value="FAD-depend_C"/>
    <property type="match status" value="1"/>
</dbReference>
<reference evidence="2 3" key="1">
    <citation type="journal article" date="2009" name="Biosci. Biotechnol. Biochem.">
        <title>WeGAS: a web-based microbial genome annotation system.</title>
        <authorList>
            <person name="Lee D."/>
            <person name="Seo H."/>
            <person name="Park C."/>
            <person name="Park K."/>
        </authorList>
    </citation>
    <scope>NUCLEOTIDE SEQUENCE [LARGE SCALE GENOMIC DNA]</scope>
    <source>
        <strain evidence="3">ATCC 49049 / DSM 4359 / NBRC 107923 / NS-E</strain>
    </source>
</reference>
<accession>B9KB43</accession>
<evidence type="ECO:0000313" key="3">
    <source>
        <dbReference type="Proteomes" id="UP000000445"/>
    </source>
</evidence>
<keyword evidence="3" id="KW-1185">Reference proteome</keyword>